<dbReference type="Pfam" id="PF00622">
    <property type="entry name" value="SPRY"/>
    <property type="match status" value="1"/>
</dbReference>
<dbReference type="InterPro" id="IPR043136">
    <property type="entry name" value="B30.2/SPRY_sf"/>
</dbReference>
<feature type="domain" description="B30.2/SPRY" evidence="1">
    <location>
        <begin position="78"/>
        <end position="269"/>
    </location>
</feature>
<sequence length="276" mass="30951">MTQMFSVRCSPAGVGRWFDKRNIKISDGLSFDGLSFTGGLSSDGLGTMIRLRQNEFLLGAELRAERRNEIEPKKSRQTGRAETNPTALLVLETEMDLNCWNYFQRHQLLTLGEDRLTVQVEGFHSVWRSVFAEQPIPNGNFGIFYYEVEILALDNFGRVFIGLATTHMPVDRRVGFHQGTYAYDNDGTFWGTFVGVEGDGIIEGNPPFVVDDIVGCGLNLTTRQIIYTHNGQLLDTANLFVAPVDYLWPCVSMNRGGTRIEANFGPEFLFDTDGVI</sequence>
<dbReference type="SMART" id="SM00449">
    <property type="entry name" value="SPRY"/>
    <property type="match status" value="1"/>
</dbReference>
<evidence type="ECO:0000313" key="3">
    <source>
        <dbReference type="WBParaSite" id="Gr19_v10_g11746.t1"/>
    </source>
</evidence>
<reference evidence="3" key="1">
    <citation type="submission" date="2022-11" db="UniProtKB">
        <authorList>
            <consortium name="WormBaseParasite"/>
        </authorList>
    </citation>
    <scope>IDENTIFICATION</scope>
</reference>
<dbReference type="PROSITE" id="PS50188">
    <property type="entry name" value="B302_SPRY"/>
    <property type="match status" value="1"/>
</dbReference>
<dbReference type="InterPro" id="IPR044736">
    <property type="entry name" value="Gid1/RanBPM/SPLA_SPRY"/>
</dbReference>
<dbReference type="CDD" id="cd12885">
    <property type="entry name" value="SPRY_RanBP_like"/>
    <property type="match status" value="1"/>
</dbReference>
<evidence type="ECO:0000259" key="1">
    <source>
        <dbReference type="PROSITE" id="PS50188"/>
    </source>
</evidence>
<dbReference type="Gene3D" id="2.60.120.920">
    <property type="match status" value="1"/>
</dbReference>
<dbReference type="AlphaFoldDB" id="A0A914GXR5"/>
<protein>
    <submittedName>
        <fullName evidence="3">B30.2/SPRY domain-containing protein</fullName>
    </submittedName>
</protein>
<accession>A0A914GXR5</accession>
<proteinExistence type="predicted"/>
<dbReference type="WBParaSite" id="Gr19_v10_g11746.t1">
    <property type="protein sequence ID" value="Gr19_v10_g11746.t1"/>
    <property type="gene ID" value="Gr19_v10_g11746"/>
</dbReference>
<dbReference type="SUPFAM" id="SSF49899">
    <property type="entry name" value="Concanavalin A-like lectins/glucanases"/>
    <property type="match status" value="1"/>
</dbReference>
<keyword evidence="2" id="KW-1185">Reference proteome</keyword>
<evidence type="ECO:0000313" key="2">
    <source>
        <dbReference type="Proteomes" id="UP000887572"/>
    </source>
</evidence>
<name>A0A914GXR5_GLORO</name>
<dbReference type="InterPro" id="IPR013320">
    <property type="entry name" value="ConA-like_dom_sf"/>
</dbReference>
<dbReference type="Proteomes" id="UP000887572">
    <property type="component" value="Unplaced"/>
</dbReference>
<dbReference type="InterPro" id="IPR003877">
    <property type="entry name" value="SPRY_dom"/>
</dbReference>
<dbReference type="InterPro" id="IPR001870">
    <property type="entry name" value="B30.2/SPRY"/>
</dbReference>
<organism evidence="2 3">
    <name type="scientific">Globodera rostochiensis</name>
    <name type="common">Golden nematode worm</name>
    <name type="synonym">Heterodera rostochiensis</name>
    <dbReference type="NCBI Taxonomy" id="31243"/>
    <lineage>
        <taxon>Eukaryota</taxon>
        <taxon>Metazoa</taxon>
        <taxon>Ecdysozoa</taxon>
        <taxon>Nematoda</taxon>
        <taxon>Chromadorea</taxon>
        <taxon>Rhabditida</taxon>
        <taxon>Tylenchina</taxon>
        <taxon>Tylenchomorpha</taxon>
        <taxon>Tylenchoidea</taxon>
        <taxon>Heteroderidae</taxon>
        <taxon>Heteroderinae</taxon>
        <taxon>Globodera</taxon>
    </lineage>
</organism>